<feature type="chain" id="PRO_5045448948" description="NEAT domain-containing protein" evidence="2">
    <location>
        <begin position="25"/>
        <end position="321"/>
    </location>
</feature>
<keyword evidence="4" id="KW-1185">Reference proteome</keyword>
<comment type="caution">
    <text evidence="3">The sequence shown here is derived from an EMBL/GenBank/DDBJ whole genome shotgun (WGS) entry which is preliminary data.</text>
</comment>
<dbReference type="Proteomes" id="UP001168883">
    <property type="component" value="Unassembled WGS sequence"/>
</dbReference>
<evidence type="ECO:0000313" key="3">
    <source>
        <dbReference type="EMBL" id="MDO3682090.1"/>
    </source>
</evidence>
<keyword evidence="2" id="KW-0732">Signal</keyword>
<evidence type="ECO:0008006" key="5">
    <source>
        <dbReference type="Google" id="ProtNLM"/>
    </source>
</evidence>
<evidence type="ECO:0000256" key="2">
    <source>
        <dbReference type="SAM" id="SignalP"/>
    </source>
</evidence>
<proteinExistence type="predicted"/>
<sequence length="321" mass="36648">MKKFVSILLGVVLLLALPSFTSAAAIPEFGPQAYEVKKYYYWGDSNFGEKVRQGLDLSVDPSSISYQSVKATLTMDYNIIMDRKITKFVVLANGVKVDEVEPYFDRSLNPPVFKEFYYLDINVSDQYIGSDVYFQILGLRQDGALGSSSVNEFVVAWSQETPTFRLKPLPVTDSDTHGLINESNILLDKILAKLEQLRMDMMMKLDQVQKAVEDIYTVKPQTQQKFDAALNNFKNMLPPEQIKREMQQVKDMLDDSAKQIEGTKQELKFGQITWMGAVTTPAIDLTEVADQVEKLRNILKIALWCEFFYCVILILRPRFTV</sequence>
<reference evidence="3" key="1">
    <citation type="submission" date="2023-07" db="EMBL/GenBank/DDBJ databases">
        <authorList>
            <person name="Aktuganov G."/>
            <person name="Boyko T."/>
            <person name="Delegan Y."/>
            <person name="Galimzianova N."/>
            <person name="Gilvanova E."/>
            <person name="Korobov V."/>
            <person name="Kuzmina L."/>
            <person name="Melentiev A."/>
            <person name="Milman P."/>
            <person name="Ryabova A."/>
            <person name="Stupak E."/>
            <person name="Yasakov T."/>
            <person name="Zharikova N."/>
            <person name="Zhurenko E."/>
        </authorList>
    </citation>
    <scope>NUCLEOTIDE SEQUENCE</scope>
    <source>
        <strain evidence="3">IB-739</strain>
    </source>
</reference>
<organism evidence="3 4">
    <name type="scientific">Paenibacillus ehimensis</name>
    <dbReference type="NCBI Taxonomy" id="79264"/>
    <lineage>
        <taxon>Bacteria</taxon>
        <taxon>Bacillati</taxon>
        <taxon>Bacillota</taxon>
        <taxon>Bacilli</taxon>
        <taxon>Bacillales</taxon>
        <taxon>Paenibacillaceae</taxon>
        <taxon>Paenibacillus</taxon>
    </lineage>
</organism>
<accession>A0ABT8VM80</accession>
<feature type="signal peptide" evidence="2">
    <location>
        <begin position="1"/>
        <end position="24"/>
    </location>
</feature>
<protein>
    <recommendedName>
        <fullName evidence="5">NEAT domain-containing protein</fullName>
    </recommendedName>
</protein>
<evidence type="ECO:0000313" key="4">
    <source>
        <dbReference type="Proteomes" id="UP001168883"/>
    </source>
</evidence>
<name>A0ABT8VM80_9BACL</name>
<evidence type="ECO:0000256" key="1">
    <source>
        <dbReference type="SAM" id="Coils"/>
    </source>
</evidence>
<gene>
    <name evidence="3" type="ORF">Q3C12_34405</name>
</gene>
<keyword evidence="1" id="KW-0175">Coiled coil</keyword>
<dbReference type="RefSeq" id="WP_302881551.1">
    <property type="nucleotide sequence ID" value="NZ_JAUMKJ010000099.1"/>
</dbReference>
<dbReference type="EMBL" id="JAUMKJ010000099">
    <property type="protein sequence ID" value="MDO3682090.1"/>
    <property type="molecule type" value="Genomic_DNA"/>
</dbReference>
<feature type="coiled-coil region" evidence="1">
    <location>
        <begin position="180"/>
        <end position="211"/>
    </location>
</feature>